<keyword evidence="5" id="KW-1185">Reference proteome</keyword>
<gene>
    <name evidence="4" type="ORF">FCALED_LOCUS3625</name>
</gene>
<dbReference type="PANTHER" id="PTHR42663">
    <property type="entry name" value="HYDROLASE C777.06C-RELATED-RELATED"/>
    <property type="match status" value="1"/>
</dbReference>
<evidence type="ECO:0000259" key="3">
    <source>
        <dbReference type="SMART" id="SM00849"/>
    </source>
</evidence>
<dbReference type="AlphaFoldDB" id="A0A9N8ZKR0"/>
<keyword evidence="1" id="KW-0175">Coiled coil</keyword>
<dbReference type="InterPro" id="IPR059039">
    <property type="entry name" value="ZNF380_CC"/>
</dbReference>
<evidence type="ECO:0000313" key="5">
    <source>
        <dbReference type="Proteomes" id="UP000789570"/>
    </source>
</evidence>
<sequence>MPFRKVKEIIFIGTGTSSGVPTVACLTDPEKSCKTCMSTLTSEGEVNIRRNTSLLVRVNHEDGRVRNIVIDCGKTFYVSALKWWPYHELRNLDALILTHPHADAINGLDDLRAWTLRKVIQEYIPVYLTSITFETIQTLFPYLVDSKQASGGGDLPAFKWNIIDINHPFTVEGLEFTPLPAHHGKYFTTDEPYIYVGYRFENISYISDCNFIPDDTLTKMQGSDIMILDSLDYKEHPSHFSINQAINISRNSNPVPKRTYLVGFSHGVNHSELINEMKQLQLNEPLLWVRPAHDGLKVREKTDWNLDLEEFFILEIKRVLRHTDPIQEPIQEKELAKQEVAKQEEPALPPDFFDNSSLNNSSTKDSTTMEIDEQEWINFQKEISKETQVSNQIANADDEELQRDRDEMQEREQEFCLARLEKLKEVAKRVKEIRDNNMKSEKKWMDWRAQKIL</sequence>
<dbReference type="EMBL" id="CAJVPQ010000646">
    <property type="protein sequence ID" value="CAG8499397.1"/>
    <property type="molecule type" value="Genomic_DNA"/>
</dbReference>
<dbReference type="PANTHER" id="PTHR42663:SF6">
    <property type="entry name" value="HYDROLASE C777.06C-RELATED"/>
    <property type="match status" value="1"/>
</dbReference>
<reference evidence="4" key="1">
    <citation type="submission" date="2021-06" db="EMBL/GenBank/DDBJ databases">
        <authorList>
            <person name="Kallberg Y."/>
            <person name="Tangrot J."/>
            <person name="Rosling A."/>
        </authorList>
    </citation>
    <scope>NUCLEOTIDE SEQUENCE</scope>
    <source>
        <strain evidence="4">UK204</strain>
    </source>
</reference>
<dbReference type="CDD" id="cd16279">
    <property type="entry name" value="metallo-hydrolase-like_MBL-fold"/>
    <property type="match status" value="1"/>
</dbReference>
<comment type="caution">
    <text evidence="4">The sequence shown here is derived from an EMBL/GenBank/DDBJ whole genome shotgun (WGS) entry which is preliminary data.</text>
</comment>
<dbReference type="Pfam" id="PF23406">
    <property type="entry name" value="ZNF380_CC"/>
    <property type="match status" value="1"/>
</dbReference>
<protein>
    <submittedName>
        <fullName evidence="4">5432_t:CDS:1</fullName>
    </submittedName>
</protein>
<dbReference type="Gene3D" id="3.60.15.10">
    <property type="entry name" value="Ribonuclease Z/Hydroxyacylglutathione hydrolase-like"/>
    <property type="match status" value="1"/>
</dbReference>
<evidence type="ECO:0000256" key="2">
    <source>
        <dbReference type="SAM" id="MobiDB-lite"/>
    </source>
</evidence>
<dbReference type="InterPro" id="IPR036866">
    <property type="entry name" value="RibonucZ/Hydroxyglut_hydro"/>
</dbReference>
<evidence type="ECO:0000256" key="1">
    <source>
        <dbReference type="SAM" id="Coils"/>
    </source>
</evidence>
<name>A0A9N8ZKR0_9GLOM</name>
<dbReference type="SUPFAM" id="SSF56281">
    <property type="entry name" value="Metallo-hydrolase/oxidoreductase"/>
    <property type="match status" value="1"/>
</dbReference>
<accession>A0A9N8ZKR0</accession>
<feature type="domain" description="Metallo-beta-lactamase" evidence="3">
    <location>
        <begin position="50"/>
        <end position="266"/>
    </location>
</feature>
<feature type="region of interest" description="Disordered" evidence="2">
    <location>
        <begin position="338"/>
        <end position="366"/>
    </location>
</feature>
<organism evidence="4 5">
    <name type="scientific">Funneliformis caledonium</name>
    <dbReference type="NCBI Taxonomy" id="1117310"/>
    <lineage>
        <taxon>Eukaryota</taxon>
        <taxon>Fungi</taxon>
        <taxon>Fungi incertae sedis</taxon>
        <taxon>Mucoromycota</taxon>
        <taxon>Glomeromycotina</taxon>
        <taxon>Glomeromycetes</taxon>
        <taxon>Glomerales</taxon>
        <taxon>Glomeraceae</taxon>
        <taxon>Funneliformis</taxon>
    </lineage>
</organism>
<dbReference type="Proteomes" id="UP000789570">
    <property type="component" value="Unassembled WGS sequence"/>
</dbReference>
<dbReference type="Pfam" id="PF12706">
    <property type="entry name" value="Lactamase_B_2"/>
    <property type="match status" value="1"/>
</dbReference>
<dbReference type="SMART" id="SM00849">
    <property type="entry name" value="Lactamase_B"/>
    <property type="match status" value="1"/>
</dbReference>
<dbReference type="OrthoDB" id="341300at2759"/>
<evidence type="ECO:0000313" key="4">
    <source>
        <dbReference type="EMBL" id="CAG8499397.1"/>
    </source>
</evidence>
<dbReference type="InterPro" id="IPR001279">
    <property type="entry name" value="Metallo-B-lactamas"/>
</dbReference>
<proteinExistence type="predicted"/>
<feature type="coiled-coil region" evidence="1">
    <location>
        <begin position="391"/>
        <end position="443"/>
    </location>
</feature>